<dbReference type="PANTHER" id="PTHR42879">
    <property type="entry name" value="3-OXOACYL-(ACYL-CARRIER-PROTEIN) REDUCTASE"/>
    <property type="match status" value="1"/>
</dbReference>
<dbReference type="InterPro" id="IPR020904">
    <property type="entry name" value="Sc_DH/Rdtase_CS"/>
</dbReference>
<dbReference type="InterPro" id="IPR036291">
    <property type="entry name" value="NAD(P)-bd_dom_sf"/>
</dbReference>
<dbReference type="EMBL" id="QGUI02000052">
    <property type="protein sequence ID" value="MFO7191821.1"/>
    <property type="molecule type" value="Genomic_DNA"/>
</dbReference>
<proteinExistence type="inferred from homology"/>
<evidence type="ECO:0000256" key="1">
    <source>
        <dbReference type="ARBA" id="ARBA00006484"/>
    </source>
</evidence>
<comment type="caution">
    <text evidence="4">The sequence shown here is derived from an EMBL/GenBank/DDBJ whole genome shotgun (WGS) entry which is preliminary data.</text>
</comment>
<dbReference type="EC" id="1.1.1.30" evidence="3"/>
<keyword evidence="2 3" id="KW-0560">Oxidoreductase</keyword>
<reference evidence="4" key="1">
    <citation type="submission" date="2018-05" db="EMBL/GenBank/DDBJ databases">
        <authorList>
            <person name="Lanie J.A."/>
            <person name="Ng W.-L."/>
            <person name="Kazmierczak K.M."/>
            <person name="Andrzejewski T.M."/>
            <person name="Davidsen T.M."/>
            <person name="Wayne K.J."/>
            <person name="Tettelin H."/>
            <person name="Glass J.I."/>
            <person name="Rusch D."/>
            <person name="Podicherti R."/>
            <person name="Tsui H.-C.T."/>
            <person name="Winkler M.E."/>
        </authorList>
    </citation>
    <scope>NUCLEOTIDE SEQUENCE</scope>
    <source>
        <strain evidence="4">ZC4RG45</strain>
    </source>
</reference>
<dbReference type="Pfam" id="PF13561">
    <property type="entry name" value="adh_short_C2"/>
    <property type="match status" value="1"/>
</dbReference>
<dbReference type="PRINTS" id="PR00081">
    <property type="entry name" value="GDHRDH"/>
</dbReference>
<reference evidence="3" key="4">
    <citation type="submission" date="2023-08" db="EMBL/GenBank/DDBJ databases">
        <authorList>
            <person name="Guima S.E.S."/>
            <person name="Martins L.F."/>
            <person name="Silva A.M."/>
            <person name="Setubal J.C."/>
        </authorList>
    </citation>
    <scope>NUCLEOTIDE SEQUENCE</scope>
    <source>
        <strain evidence="3">ZC4RG45</strain>
    </source>
</reference>
<reference evidence="3" key="2">
    <citation type="submission" date="2018-05" db="EMBL/GenBank/DDBJ databases">
        <authorList>
            <person name="Moura L."/>
            <person name="Setubal J.C."/>
        </authorList>
    </citation>
    <scope>NUCLEOTIDE SEQUENCE</scope>
    <source>
        <strain evidence="3">ZC4RG45</strain>
    </source>
</reference>
<dbReference type="STRING" id="1111738.GCA_000427905_03647"/>
<sequence>MTAEVPANDVEAPVADLSGHRALVTGAASGIGRACAEAFAAAGAEVVVVDRDADGARAVADAVGGEPVVADLAERDVVAELPLDGVDVVINNAGFQHVAPVPEFEPAVFGSMLRVMVETPFALARAVLPVMQRRRWGRFVHISSVHGLRASAFKAGYVTAKHALEGLSKVLAVEGAPHGITSNTICPGYVRTPLVQRQLADQARTHGIPEEQVLDDVLLARTPVKRLVEPAEVARLAVFLCGPGSASMSGSSYEISGGWTAT</sequence>
<gene>
    <name evidence="3" type="ORF">DIU77_006215</name>
    <name evidence="4" type="ORF">DIU77_04115</name>
</gene>
<dbReference type="GO" id="GO:0032787">
    <property type="term" value="P:monocarboxylic acid metabolic process"/>
    <property type="evidence" value="ECO:0007669"/>
    <property type="project" value="UniProtKB-ARBA"/>
</dbReference>
<evidence type="ECO:0000313" key="3">
    <source>
        <dbReference type="EMBL" id="MFO7191821.1"/>
    </source>
</evidence>
<dbReference type="PROSITE" id="PS00061">
    <property type="entry name" value="ADH_SHORT"/>
    <property type="match status" value="1"/>
</dbReference>
<dbReference type="PANTHER" id="PTHR42879:SF2">
    <property type="entry name" value="3-OXOACYL-[ACYL-CARRIER-PROTEIN] REDUCTASE FABG"/>
    <property type="match status" value="1"/>
</dbReference>
<reference evidence="3 5" key="3">
    <citation type="journal article" date="2021" name="BMC Genomics">
        <title>Genome-resolved metagenome and metatranscriptome analyses of thermophilic composting reveal key bacterial players and their metabolic interactions.</title>
        <authorList>
            <person name="Braga L.P.P."/>
            <person name="Pereira R.V."/>
            <person name="Martins L.F."/>
            <person name="Moura L.M.S."/>
            <person name="Sanchez F.B."/>
            <person name="Patane J.S.L."/>
            <person name="da Silva A.M."/>
            <person name="Setubal J.C."/>
        </authorList>
    </citation>
    <scope>NUCLEOTIDE SEQUENCE [LARGE SCALE GENOMIC DNA]</scope>
    <source>
        <strain evidence="3">ZC4RG45</strain>
    </source>
</reference>
<name>A0A2W4JM99_9PSEU</name>
<dbReference type="InterPro" id="IPR002347">
    <property type="entry name" value="SDR_fam"/>
</dbReference>
<dbReference type="FunFam" id="3.40.50.720:FF:000084">
    <property type="entry name" value="Short-chain dehydrogenase reductase"/>
    <property type="match status" value="1"/>
</dbReference>
<evidence type="ECO:0000256" key="2">
    <source>
        <dbReference type="ARBA" id="ARBA00023002"/>
    </source>
</evidence>
<dbReference type="SUPFAM" id="SSF51735">
    <property type="entry name" value="NAD(P)-binding Rossmann-fold domains"/>
    <property type="match status" value="1"/>
</dbReference>
<dbReference type="PRINTS" id="PR00080">
    <property type="entry name" value="SDRFAMILY"/>
</dbReference>
<evidence type="ECO:0000313" key="4">
    <source>
        <dbReference type="EMBL" id="PZN00223.1"/>
    </source>
</evidence>
<comment type="similarity">
    <text evidence="1">Belongs to the short-chain dehydrogenases/reductases (SDR) family.</text>
</comment>
<evidence type="ECO:0000313" key="5">
    <source>
        <dbReference type="Proteomes" id="UP000249324"/>
    </source>
</evidence>
<dbReference type="NCBIfam" id="NF009093">
    <property type="entry name" value="PRK12429.1"/>
    <property type="match status" value="1"/>
</dbReference>
<dbReference type="Gene3D" id="3.40.50.720">
    <property type="entry name" value="NAD(P)-binding Rossmann-like Domain"/>
    <property type="match status" value="1"/>
</dbReference>
<dbReference type="AlphaFoldDB" id="A0A2W4JM99"/>
<dbReference type="InterPro" id="IPR050259">
    <property type="entry name" value="SDR"/>
</dbReference>
<dbReference type="EMBL" id="QGUI01000100">
    <property type="protein sequence ID" value="PZN00223.1"/>
    <property type="molecule type" value="Genomic_DNA"/>
</dbReference>
<protein>
    <submittedName>
        <fullName evidence="4">3-hydroxybutyrate dehydrogenase</fullName>
        <ecNumber evidence="3">1.1.1.30</ecNumber>
    </submittedName>
</protein>
<accession>A0A2W4JM99</accession>
<dbReference type="Proteomes" id="UP000249324">
    <property type="component" value="Unassembled WGS sequence"/>
</dbReference>
<organism evidence="4">
    <name type="scientific">Thermocrispum agreste</name>
    <dbReference type="NCBI Taxonomy" id="37925"/>
    <lineage>
        <taxon>Bacteria</taxon>
        <taxon>Bacillati</taxon>
        <taxon>Actinomycetota</taxon>
        <taxon>Actinomycetes</taxon>
        <taxon>Pseudonocardiales</taxon>
        <taxon>Pseudonocardiaceae</taxon>
        <taxon>Thermocrispum</taxon>
    </lineage>
</organism>
<dbReference type="GO" id="GO:0003858">
    <property type="term" value="F:3-hydroxybutyrate dehydrogenase activity"/>
    <property type="evidence" value="ECO:0007669"/>
    <property type="project" value="UniProtKB-EC"/>
</dbReference>